<evidence type="ECO:0000256" key="3">
    <source>
        <dbReference type="ARBA" id="ARBA00022801"/>
    </source>
</evidence>
<gene>
    <name evidence="6" type="ORF">OAory_01105910</name>
</gene>
<dbReference type="AlphaFoldDB" id="A0A1S9DJQ3"/>
<proteinExistence type="inferred from homology"/>
<dbReference type="PANTHER" id="PTHR43108">
    <property type="entry name" value="N-ACETYLGLUCOSAMINE-6-SULFATASE FAMILY MEMBER"/>
    <property type="match status" value="1"/>
</dbReference>
<dbReference type="Gene3D" id="3.40.720.10">
    <property type="entry name" value="Alkaline Phosphatase, subunit A"/>
    <property type="match status" value="1"/>
</dbReference>
<name>A0A1S9DJQ3_ASPOZ</name>
<protein>
    <submittedName>
        <fullName evidence="6">Sulfatase</fullName>
    </submittedName>
</protein>
<evidence type="ECO:0000256" key="4">
    <source>
        <dbReference type="ARBA" id="ARBA00023180"/>
    </source>
</evidence>
<dbReference type="VEuPathDB" id="FungiDB:AO090001000312"/>
<dbReference type="InterPro" id="IPR024607">
    <property type="entry name" value="Sulfatase_CS"/>
</dbReference>
<dbReference type="SUPFAM" id="SSF51197">
    <property type="entry name" value="Clavaminate synthase-like"/>
    <property type="match status" value="1"/>
</dbReference>
<evidence type="ECO:0000313" key="7">
    <source>
        <dbReference type="Proteomes" id="UP000190312"/>
    </source>
</evidence>
<feature type="domain" description="JmjC" evidence="5">
    <location>
        <begin position="132"/>
        <end position="319"/>
    </location>
</feature>
<dbReference type="InterPro" id="IPR041667">
    <property type="entry name" value="Cupin_8"/>
</dbReference>
<evidence type="ECO:0000256" key="1">
    <source>
        <dbReference type="ARBA" id="ARBA00008779"/>
    </source>
</evidence>
<dbReference type="SMART" id="SM00558">
    <property type="entry name" value="JmjC"/>
    <property type="match status" value="1"/>
</dbReference>
<dbReference type="Pfam" id="PF00884">
    <property type="entry name" value="Sulfatase"/>
    <property type="match status" value="1"/>
</dbReference>
<dbReference type="CDD" id="cd16147">
    <property type="entry name" value="G6S"/>
    <property type="match status" value="1"/>
</dbReference>
<sequence>MASGTVDAAIAELLSTFNELNSHVVEELSEEPSPLEFMRFVARNTPFVVRGGASSWKACQEWNSAYLLKALKDQTVNVAVTPYGNADAPTRHPDHESPVFAKPHYEDQPFDTFLEYVVRHETDPNFPQDAEVRYAQTQNDNLRDEYMSLYSDVQKDIPFARIALDKAPDAVNLWIGNSKSVTAMHKDNYENIYVQVLGRKHFVLFPALCYPFVNEKPLQPATYVRTEDGLVLQMDENDEPVPFPIWDPDRPSENTTPFSQYAQPLRVTLNPGDMLYLPAMWYHKVSQSCTEEDEGFVLAVNYWYDMEFSGPLFPTSAFIRDISLANTSQATQRSDEKAKKPSPSSCIMVLKYIFWLWMAATAVVAKEEADKPNFIVILTDDQDQQLDSMKYMPKVKKLLTDEGVYFNHHYATVALCCPARASLWTGKAAHNTNVTNLRPPYGGYPKFVEEGWISKWLPVYMQKSGYKTYFTGKLMNNHNANNYMNGLKEMGLDGHDFMIEPGTYQYTNTTIQHNFEKPRSYPGVYATDLLANKSMAWMDDAAKEKKPFFLAINPVNPHNNYQWGKGWTKPVPAKRHEGTFPDAKVPRSVSFNPDRPSGAAWVHELPQLSDAVIKDNDLYYRRRLQALQAVDDLVETTIDTLKRHKMLDNTYIIYTSDNGFHISQHRLMPGKRCPYEEDVNVPMIIRGPGIPKGKTADIVTSHLDIAPTIVEWAGGKGPGDFDGSVIPKEGTTTPDEPWEHVEVEHWGAVSDKRDIPLSGKVNTYKAIRVIGDTYNLFYSVWCEGDHEVYDMSADPHQMNNLYNSTEKILGVSMKKLEHRLDALTLVLKTCKAKTCQSPWEALHPDGKIKTLVDALDSKYDEFYNKQNRVKFNECSRGYIVSNEYPIKYHIYGNHSSVDARDVEAFGNYGMF</sequence>
<dbReference type="OrthoDB" id="96314at2759"/>
<dbReference type="PROSITE" id="PS00523">
    <property type="entry name" value="SULFATASE_1"/>
    <property type="match status" value="1"/>
</dbReference>
<dbReference type="VEuPathDB" id="FungiDB:AO090001000311"/>
<dbReference type="InterPro" id="IPR017850">
    <property type="entry name" value="Alkaline_phosphatase_core_sf"/>
</dbReference>
<comment type="caution">
    <text evidence="6">The sequence shown here is derived from an EMBL/GenBank/DDBJ whole genome shotgun (WGS) entry which is preliminary data.</text>
</comment>
<dbReference type="eggNOG" id="KOG3731">
    <property type="taxonomic scope" value="Eukaryota"/>
</dbReference>
<dbReference type="Pfam" id="PF13621">
    <property type="entry name" value="Cupin_8"/>
    <property type="match status" value="1"/>
</dbReference>
<evidence type="ECO:0000313" key="6">
    <source>
        <dbReference type="EMBL" id="OOO09295.1"/>
    </source>
</evidence>
<dbReference type="InterPro" id="IPR000917">
    <property type="entry name" value="Sulfatase_N"/>
</dbReference>
<dbReference type="InterPro" id="IPR003347">
    <property type="entry name" value="JmjC_dom"/>
</dbReference>
<dbReference type="Proteomes" id="UP000190312">
    <property type="component" value="Unassembled WGS sequence"/>
</dbReference>
<dbReference type="GO" id="GO:0008449">
    <property type="term" value="F:N-acetylglucosamine-6-sulfatase activity"/>
    <property type="evidence" value="ECO:0007669"/>
    <property type="project" value="TreeGrafter"/>
</dbReference>
<organism evidence="6 7">
    <name type="scientific">Aspergillus oryzae</name>
    <name type="common">Yellow koji mold</name>
    <dbReference type="NCBI Taxonomy" id="5062"/>
    <lineage>
        <taxon>Eukaryota</taxon>
        <taxon>Fungi</taxon>
        <taxon>Dikarya</taxon>
        <taxon>Ascomycota</taxon>
        <taxon>Pezizomycotina</taxon>
        <taxon>Eurotiomycetes</taxon>
        <taxon>Eurotiomycetidae</taxon>
        <taxon>Eurotiales</taxon>
        <taxon>Aspergillaceae</taxon>
        <taxon>Aspergillus</taxon>
        <taxon>Aspergillus subgen. Circumdati</taxon>
    </lineage>
</organism>
<comment type="similarity">
    <text evidence="1">Belongs to the sulfatase family.</text>
</comment>
<dbReference type="GO" id="GO:0005539">
    <property type="term" value="F:glycosaminoglycan binding"/>
    <property type="evidence" value="ECO:0007669"/>
    <property type="project" value="TreeGrafter"/>
</dbReference>
<dbReference type="SUPFAM" id="SSF53649">
    <property type="entry name" value="Alkaline phosphatase-like"/>
    <property type="match status" value="1"/>
</dbReference>
<dbReference type="Gene3D" id="2.60.120.10">
    <property type="entry name" value="Jelly Rolls"/>
    <property type="match status" value="1"/>
</dbReference>
<dbReference type="InterPro" id="IPR014710">
    <property type="entry name" value="RmlC-like_jellyroll"/>
</dbReference>
<accession>A0A1S9DJQ3</accession>
<evidence type="ECO:0000259" key="5">
    <source>
        <dbReference type="PROSITE" id="PS51184"/>
    </source>
</evidence>
<evidence type="ECO:0000256" key="2">
    <source>
        <dbReference type="ARBA" id="ARBA00022729"/>
    </source>
</evidence>
<dbReference type="EMBL" id="MKZY01000005">
    <property type="protein sequence ID" value="OOO09295.1"/>
    <property type="molecule type" value="Genomic_DNA"/>
</dbReference>
<keyword evidence="3" id="KW-0378">Hydrolase</keyword>
<keyword evidence="4" id="KW-0325">Glycoprotein</keyword>
<dbReference type="PROSITE" id="PS51184">
    <property type="entry name" value="JMJC"/>
    <property type="match status" value="1"/>
</dbReference>
<keyword evidence="2" id="KW-0732">Signal</keyword>
<dbReference type="PANTHER" id="PTHR43108:SF8">
    <property type="entry name" value="SD21168P"/>
    <property type="match status" value="1"/>
</dbReference>
<reference evidence="6 7" key="1">
    <citation type="submission" date="2016-10" db="EMBL/GenBank/DDBJ databases">
        <title>Genome sequencing of Aspergillus oryzae BCC7051.</title>
        <authorList>
            <person name="Thammarongtham C."/>
            <person name="Vorapreeda T."/>
            <person name="Nookaew I."/>
            <person name="Srisuk T."/>
            <person name="Land M."/>
            <person name="Jeennor S."/>
            <person name="Laoteng K."/>
        </authorList>
    </citation>
    <scope>NUCLEOTIDE SEQUENCE [LARGE SCALE GENOMIC DNA]</scope>
    <source>
        <strain evidence="6 7">BCC7051</strain>
    </source>
</reference>